<proteinExistence type="predicted"/>
<reference evidence="1" key="1">
    <citation type="submission" date="2022-07" db="EMBL/GenBank/DDBJ databases">
        <title>Complete genome of MD9.</title>
        <authorList>
            <person name="Cao G."/>
        </authorList>
    </citation>
    <scope>NUCLEOTIDE SEQUENCE</scope>
    <source>
        <strain evidence="1">MD9</strain>
    </source>
</reference>
<accession>A0AAJ5IBG1</accession>
<evidence type="ECO:0000313" key="1">
    <source>
        <dbReference type="EMBL" id="UUC20528.1"/>
    </source>
</evidence>
<sequence>MKSRTFKQALCILVAFWICVEVYWGFSRSPIDDRWTGDVSVVNVFTPAKVDATMTMDLIVPGHVMNRRPDVDKPGARFSFEGSQADVIRKLGVPAAFFENPESWKFSQGFCALKFEKHRGSGASWINGHENVRKVAVLDYESNATGCFNFELGVVDFDRIEFMIVKPGQSIADRKSLKNVVFVELKRDSRLSFIQRLVMRARFSGWLDKPSLIGV</sequence>
<evidence type="ECO:0000313" key="2">
    <source>
        <dbReference type="Proteomes" id="UP001058744"/>
    </source>
</evidence>
<dbReference type="AlphaFoldDB" id="A0AAJ5IBG1"/>
<protein>
    <submittedName>
        <fullName evidence="1">Uncharacterized protein</fullName>
    </submittedName>
</protein>
<gene>
    <name evidence="1" type="ORF">NOV18_08620</name>
</gene>
<dbReference type="EMBL" id="CP101700">
    <property type="protein sequence ID" value="UUC20528.1"/>
    <property type="molecule type" value="Genomic_DNA"/>
</dbReference>
<dbReference type="Proteomes" id="UP001058744">
    <property type="component" value="Chromosome"/>
</dbReference>
<dbReference type="RefSeq" id="WP_256381991.1">
    <property type="nucleotide sequence ID" value="NZ_CP101700.1"/>
</dbReference>
<organism evidence="1 2">
    <name type="scientific">Pseudomonas asiatica</name>
    <dbReference type="NCBI Taxonomy" id="2219225"/>
    <lineage>
        <taxon>Bacteria</taxon>
        <taxon>Pseudomonadati</taxon>
        <taxon>Pseudomonadota</taxon>
        <taxon>Gammaproteobacteria</taxon>
        <taxon>Pseudomonadales</taxon>
        <taxon>Pseudomonadaceae</taxon>
        <taxon>Pseudomonas</taxon>
    </lineage>
</organism>
<name>A0AAJ5IBG1_9PSED</name>